<dbReference type="Gene3D" id="2.50.20.10">
    <property type="entry name" value="Lipoprotein localisation LolA/LolB/LppX"/>
    <property type="match status" value="1"/>
</dbReference>
<evidence type="ECO:0000256" key="1">
    <source>
        <dbReference type="ARBA" id="ARBA00022729"/>
    </source>
</evidence>
<reference evidence="3 4" key="1">
    <citation type="submission" date="2019-03" db="EMBL/GenBank/DDBJ databases">
        <title>Genomic Encyclopedia of Type Strains, Phase IV (KMG-IV): sequencing the most valuable type-strain genomes for metagenomic binning, comparative biology and taxonomic classification.</title>
        <authorList>
            <person name="Goeker M."/>
        </authorList>
    </citation>
    <scope>NUCLEOTIDE SEQUENCE [LARGE SCALE GENOMIC DNA]</scope>
    <source>
        <strain evidence="3 4">DSM 102969</strain>
    </source>
</reference>
<name>A0A4V3CVZ5_9HYPH</name>
<evidence type="ECO:0000313" key="4">
    <source>
        <dbReference type="Proteomes" id="UP000294547"/>
    </source>
</evidence>
<dbReference type="InterPro" id="IPR006311">
    <property type="entry name" value="TAT_signal"/>
</dbReference>
<keyword evidence="1 2" id="KW-0732">Signal</keyword>
<dbReference type="OrthoDB" id="9800501at2"/>
<evidence type="ECO:0000256" key="2">
    <source>
        <dbReference type="SAM" id="SignalP"/>
    </source>
</evidence>
<dbReference type="Proteomes" id="UP000294547">
    <property type="component" value="Unassembled WGS sequence"/>
</dbReference>
<feature type="chain" id="PRO_5020380769" evidence="2">
    <location>
        <begin position="34"/>
        <end position="217"/>
    </location>
</feature>
<dbReference type="InterPro" id="IPR004564">
    <property type="entry name" value="OM_lipoprot_carrier_LolA-like"/>
</dbReference>
<protein>
    <submittedName>
        <fullName evidence="3">Outer membrane lipoprotein-sorting protein</fullName>
    </submittedName>
</protein>
<sequence>MTFAPIARRFARVARGLAAAGLAAALLAAPAAAAPNLAGLSPEQRATVDAVNKYFNSVTTIEGKFVQTGPDGAQTTGYFVIDRPGKMRFRYYPPSQLDIIADGKTVAIDDKAAKEQTLLLLSETPLRFLLEKNIDLTREAAVRAVSADADLITVVLQDDAVYGAGQLTLIFDARTIELKQWTVTDAQGLDTTVAVYEVKTGTATNPKWFQIEYSKYR</sequence>
<comment type="caution">
    <text evidence="3">The sequence shown here is derived from an EMBL/GenBank/DDBJ whole genome shotgun (WGS) entry which is preliminary data.</text>
</comment>
<keyword evidence="4" id="KW-1185">Reference proteome</keyword>
<dbReference type="PANTHER" id="PTHR35869">
    <property type="entry name" value="OUTER-MEMBRANE LIPOPROTEIN CARRIER PROTEIN"/>
    <property type="match status" value="1"/>
</dbReference>
<dbReference type="Pfam" id="PF03548">
    <property type="entry name" value="LolA"/>
    <property type="match status" value="1"/>
</dbReference>
<keyword evidence="3" id="KW-0449">Lipoprotein</keyword>
<dbReference type="PROSITE" id="PS51318">
    <property type="entry name" value="TAT"/>
    <property type="match status" value="1"/>
</dbReference>
<evidence type="ECO:0000313" key="3">
    <source>
        <dbReference type="EMBL" id="TDP84408.1"/>
    </source>
</evidence>
<dbReference type="AlphaFoldDB" id="A0A4V3CVZ5"/>
<gene>
    <name evidence="3" type="ORF">EDD54_3016</name>
</gene>
<dbReference type="PANTHER" id="PTHR35869:SF1">
    <property type="entry name" value="OUTER-MEMBRANE LIPOPROTEIN CARRIER PROTEIN"/>
    <property type="match status" value="1"/>
</dbReference>
<dbReference type="RefSeq" id="WP_126540411.1">
    <property type="nucleotide sequence ID" value="NZ_BSPM01000002.1"/>
</dbReference>
<organism evidence="3 4">
    <name type="scientific">Oharaeibacter diazotrophicus</name>
    <dbReference type="NCBI Taxonomy" id="1920512"/>
    <lineage>
        <taxon>Bacteria</taxon>
        <taxon>Pseudomonadati</taxon>
        <taxon>Pseudomonadota</taxon>
        <taxon>Alphaproteobacteria</taxon>
        <taxon>Hyphomicrobiales</taxon>
        <taxon>Pleomorphomonadaceae</taxon>
        <taxon>Oharaeibacter</taxon>
    </lineage>
</organism>
<dbReference type="SUPFAM" id="SSF89392">
    <property type="entry name" value="Prokaryotic lipoproteins and lipoprotein localization factors"/>
    <property type="match status" value="1"/>
</dbReference>
<feature type="signal peptide" evidence="2">
    <location>
        <begin position="1"/>
        <end position="33"/>
    </location>
</feature>
<proteinExistence type="predicted"/>
<dbReference type="CDD" id="cd16325">
    <property type="entry name" value="LolA"/>
    <property type="match status" value="1"/>
</dbReference>
<dbReference type="EMBL" id="SNXY01000008">
    <property type="protein sequence ID" value="TDP84408.1"/>
    <property type="molecule type" value="Genomic_DNA"/>
</dbReference>
<accession>A0A4V3CVZ5</accession>
<dbReference type="InterPro" id="IPR029046">
    <property type="entry name" value="LolA/LolB/LppX"/>
</dbReference>